<accession>A0ABD2KN75</accession>
<dbReference type="EMBL" id="JBICCN010000004">
    <property type="protein sequence ID" value="KAL3104361.1"/>
    <property type="molecule type" value="Genomic_DNA"/>
</dbReference>
<organism evidence="2 3">
    <name type="scientific">Heterodera schachtii</name>
    <name type="common">Sugarbeet cyst nematode worm</name>
    <name type="synonym">Tylenchus schachtii</name>
    <dbReference type="NCBI Taxonomy" id="97005"/>
    <lineage>
        <taxon>Eukaryota</taxon>
        <taxon>Metazoa</taxon>
        <taxon>Ecdysozoa</taxon>
        <taxon>Nematoda</taxon>
        <taxon>Chromadorea</taxon>
        <taxon>Rhabditida</taxon>
        <taxon>Tylenchina</taxon>
        <taxon>Tylenchomorpha</taxon>
        <taxon>Tylenchoidea</taxon>
        <taxon>Heteroderidae</taxon>
        <taxon>Heteroderinae</taxon>
        <taxon>Heterodera</taxon>
    </lineage>
</organism>
<dbReference type="AlphaFoldDB" id="A0ABD2KN75"/>
<evidence type="ECO:0000313" key="2">
    <source>
        <dbReference type="EMBL" id="KAL3104361.1"/>
    </source>
</evidence>
<keyword evidence="3" id="KW-1185">Reference proteome</keyword>
<protein>
    <recommendedName>
        <fullName evidence="1">MATH domain-containing protein</fullName>
    </recommendedName>
</protein>
<evidence type="ECO:0000259" key="1">
    <source>
        <dbReference type="PROSITE" id="PS50144"/>
    </source>
</evidence>
<comment type="caution">
    <text evidence="2">The sequence shown here is derived from an EMBL/GenBank/DDBJ whole genome shotgun (WGS) entry which is preliminary data.</text>
</comment>
<dbReference type="InterPro" id="IPR002083">
    <property type="entry name" value="MATH/TRAF_dom"/>
</dbReference>
<gene>
    <name evidence="2" type="ORF">niasHS_001208</name>
</gene>
<sequence length="292" mass="33203">MEDFVSQCLRYICQNAAKLFKSTDFSKLIRKRCAIFLNVIICVECSPENLRAVLGPALFKIHLPNIHEADFSKYVVPSGILTMEEVVSVYQFNAQPYLYFRGVSKQLYSLKFPSHGRISDWNIVKRNRRGTLALEIENLAEFSGKNVGSSRFSDAVYINGLAWRIEAEIRKKTESTTDVKCLGIYLRCDTKEGEHWPCICSATFRIVSQKSDATNSIGTRCDCVFNNLRIFGFGNSITFAELMDQKNGFYEKNDDKVSLAIDVTNLSEKSLEVNGEAKLGKSKDFRGKFWQK</sequence>
<reference evidence="2 3" key="1">
    <citation type="submission" date="2024-10" db="EMBL/GenBank/DDBJ databases">
        <authorList>
            <person name="Kim D."/>
        </authorList>
    </citation>
    <scope>NUCLEOTIDE SEQUENCE [LARGE SCALE GENOMIC DNA]</scope>
    <source>
        <strain evidence="2">Taebaek</strain>
    </source>
</reference>
<feature type="domain" description="MATH" evidence="1">
    <location>
        <begin position="129"/>
        <end position="261"/>
    </location>
</feature>
<dbReference type="SUPFAM" id="SSF49599">
    <property type="entry name" value="TRAF domain-like"/>
    <property type="match status" value="1"/>
</dbReference>
<dbReference type="InterPro" id="IPR008974">
    <property type="entry name" value="TRAF-like"/>
</dbReference>
<dbReference type="PROSITE" id="PS50144">
    <property type="entry name" value="MATH"/>
    <property type="match status" value="1"/>
</dbReference>
<dbReference type="Gene3D" id="2.60.210.10">
    <property type="entry name" value="Apoptosis, Tumor Necrosis Factor Receptor Associated Protein 2, Chain A"/>
    <property type="match status" value="1"/>
</dbReference>
<dbReference type="SMART" id="SM00061">
    <property type="entry name" value="MATH"/>
    <property type="match status" value="1"/>
</dbReference>
<dbReference type="Proteomes" id="UP001620645">
    <property type="component" value="Unassembled WGS sequence"/>
</dbReference>
<name>A0ABD2KN75_HETSC</name>
<evidence type="ECO:0000313" key="3">
    <source>
        <dbReference type="Proteomes" id="UP001620645"/>
    </source>
</evidence>
<proteinExistence type="predicted"/>
<dbReference type="Pfam" id="PF22486">
    <property type="entry name" value="MATH_2"/>
    <property type="match status" value="1"/>
</dbReference>